<keyword evidence="18" id="KW-1185">Reference proteome</keyword>
<comment type="pathway">
    <text evidence="4">Purine metabolism; GMP biosynthesis via salvage pathway; GMP from guanine: step 1/1.</text>
</comment>
<evidence type="ECO:0000256" key="3">
    <source>
        <dbReference type="ARBA" id="ARBA00004669"/>
    </source>
</evidence>
<proteinExistence type="inferred from homology"/>
<evidence type="ECO:0000313" key="17">
    <source>
        <dbReference type="EMBL" id="MDA0182617.1"/>
    </source>
</evidence>
<keyword evidence="12 15" id="KW-0460">Magnesium</keyword>
<dbReference type="GO" id="GO:0006166">
    <property type="term" value="P:purine ribonucleoside salvage"/>
    <property type="evidence" value="ECO:0007669"/>
    <property type="project" value="UniProtKB-KW"/>
</dbReference>
<dbReference type="FunFam" id="3.40.50.2020:FF:000006">
    <property type="entry name" value="Hypoxanthine phosphoribosyltransferase"/>
    <property type="match status" value="1"/>
</dbReference>
<evidence type="ECO:0000256" key="6">
    <source>
        <dbReference type="ARBA" id="ARBA00022490"/>
    </source>
</evidence>
<reference evidence="17" key="1">
    <citation type="submission" date="2022-10" db="EMBL/GenBank/DDBJ databases">
        <title>The WGS of Solirubrobacter phytolaccae KCTC 29190.</title>
        <authorList>
            <person name="Jiang Z."/>
        </authorList>
    </citation>
    <scope>NUCLEOTIDE SEQUENCE</scope>
    <source>
        <strain evidence="17">KCTC 29190</strain>
    </source>
</reference>
<dbReference type="GO" id="GO:0005829">
    <property type="term" value="C:cytosol"/>
    <property type="evidence" value="ECO:0007669"/>
    <property type="project" value="TreeGrafter"/>
</dbReference>
<dbReference type="Pfam" id="PF00156">
    <property type="entry name" value="Pribosyltran"/>
    <property type="match status" value="1"/>
</dbReference>
<evidence type="ECO:0000256" key="9">
    <source>
        <dbReference type="ARBA" id="ARBA00022723"/>
    </source>
</evidence>
<dbReference type="InterPro" id="IPR005904">
    <property type="entry name" value="Hxn_phspho_trans"/>
</dbReference>
<evidence type="ECO:0000256" key="10">
    <source>
        <dbReference type="ARBA" id="ARBA00022726"/>
    </source>
</evidence>
<dbReference type="GO" id="GO:0032264">
    <property type="term" value="P:IMP salvage"/>
    <property type="evidence" value="ECO:0007669"/>
    <property type="project" value="TreeGrafter"/>
</dbReference>
<evidence type="ECO:0000256" key="8">
    <source>
        <dbReference type="ARBA" id="ARBA00022679"/>
    </source>
</evidence>
<dbReference type="PANTHER" id="PTHR43340">
    <property type="entry name" value="HYPOXANTHINE-GUANINE PHOSPHORIBOSYLTRANSFERASE"/>
    <property type="match status" value="1"/>
</dbReference>
<dbReference type="RefSeq" id="WP_270026991.1">
    <property type="nucleotide sequence ID" value="NZ_JAPDDP010000038.1"/>
</dbReference>
<evidence type="ECO:0000256" key="12">
    <source>
        <dbReference type="ARBA" id="ARBA00022842"/>
    </source>
</evidence>
<keyword evidence="9 15" id="KW-0479">Metal-binding</keyword>
<dbReference type="InterPro" id="IPR050408">
    <property type="entry name" value="HGPRT"/>
</dbReference>
<dbReference type="GO" id="GO:0032263">
    <property type="term" value="P:GMP salvage"/>
    <property type="evidence" value="ECO:0007669"/>
    <property type="project" value="TreeGrafter"/>
</dbReference>
<dbReference type="GO" id="GO:0000166">
    <property type="term" value="F:nucleotide binding"/>
    <property type="evidence" value="ECO:0007669"/>
    <property type="project" value="UniProtKB-KW"/>
</dbReference>
<keyword evidence="6 15" id="KW-0963">Cytoplasm</keyword>
<dbReference type="EMBL" id="JAPDDP010000038">
    <property type="protein sequence ID" value="MDA0182617.1"/>
    <property type="molecule type" value="Genomic_DNA"/>
</dbReference>
<evidence type="ECO:0000313" key="18">
    <source>
        <dbReference type="Proteomes" id="UP001147653"/>
    </source>
</evidence>
<gene>
    <name evidence="17" type="primary">hpt</name>
    <name evidence="17" type="ORF">OJ997_20065</name>
</gene>
<dbReference type="GO" id="GO:0052657">
    <property type="term" value="F:guanine phosphoribosyltransferase activity"/>
    <property type="evidence" value="ECO:0007669"/>
    <property type="project" value="UniProtKB-ARBA"/>
</dbReference>
<protein>
    <recommendedName>
        <fullName evidence="15">Hypoxanthine phosphoribosyltransferase</fullName>
        <ecNumber evidence="15">2.4.2.8</ecNumber>
    </recommendedName>
</protein>
<organism evidence="17 18">
    <name type="scientific">Solirubrobacter phytolaccae</name>
    <dbReference type="NCBI Taxonomy" id="1404360"/>
    <lineage>
        <taxon>Bacteria</taxon>
        <taxon>Bacillati</taxon>
        <taxon>Actinomycetota</taxon>
        <taxon>Thermoleophilia</taxon>
        <taxon>Solirubrobacterales</taxon>
        <taxon>Solirubrobacteraceae</taxon>
        <taxon>Solirubrobacter</taxon>
    </lineage>
</organism>
<dbReference type="InterPro" id="IPR000836">
    <property type="entry name" value="PRTase_dom"/>
</dbReference>
<dbReference type="GO" id="GO:0004422">
    <property type="term" value="F:hypoxanthine phosphoribosyltransferase activity"/>
    <property type="evidence" value="ECO:0007669"/>
    <property type="project" value="InterPro"/>
</dbReference>
<comment type="catalytic activity">
    <reaction evidence="14">
        <text>IMP + diphosphate = hypoxanthine + 5-phospho-alpha-D-ribose 1-diphosphate</text>
        <dbReference type="Rhea" id="RHEA:17973"/>
        <dbReference type="ChEBI" id="CHEBI:17368"/>
        <dbReference type="ChEBI" id="CHEBI:33019"/>
        <dbReference type="ChEBI" id="CHEBI:58017"/>
        <dbReference type="ChEBI" id="CHEBI:58053"/>
        <dbReference type="EC" id="2.4.2.8"/>
    </reaction>
    <physiologicalReaction direction="right-to-left" evidence="14">
        <dbReference type="Rhea" id="RHEA:17975"/>
    </physiologicalReaction>
</comment>
<dbReference type="InterPro" id="IPR029057">
    <property type="entry name" value="PRTase-like"/>
</dbReference>
<sequence length="176" mass="19464">MSEEIGEILVQADELQHKIKQMAEEITRDYDGKSLLLIGVLKGAVLFLADLMRHLDVSCEIDFMAVSSYGSSTESSGVVRILKDLDAPLEGRHVLVVEDIVDSGLTLQYLLRTLEARGPASLEVCALLTKPSRRSVDLPVRYTGFEIPDKFAIGYGLDYAERYRGLPYVAALTLTD</sequence>
<keyword evidence="7 15" id="KW-0328">Glycosyltransferase</keyword>
<accession>A0A9X3ND12</accession>
<comment type="subcellular location">
    <subcellularLocation>
        <location evidence="2 15">Cytoplasm</location>
    </subcellularLocation>
</comment>
<evidence type="ECO:0000256" key="2">
    <source>
        <dbReference type="ARBA" id="ARBA00004496"/>
    </source>
</evidence>
<evidence type="ECO:0000256" key="4">
    <source>
        <dbReference type="ARBA" id="ARBA00004676"/>
    </source>
</evidence>
<dbReference type="Gene3D" id="3.40.50.2020">
    <property type="match status" value="1"/>
</dbReference>
<evidence type="ECO:0000256" key="5">
    <source>
        <dbReference type="ARBA" id="ARBA00008391"/>
    </source>
</evidence>
<name>A0A9X3ND12_9ACTN</name>
<evidence type="ECO:0000256" key="1">
    <source>
        <dbReference type="ARBA" id="ARBA00001946"/>
    </source>
</evidence>
<evidence type="ECO:0000256" key="13">
    <source>
        <dbReference type="ARBA" id="ARBA00048811"/>
    </source>
</evidence>
<evidence type="ECO:0000256" key="11">
    <source>
        <dbReference type="ARBA" id="ARBA00022741"/>
    </source>
</evidence>
<dbReference type="SUPFAM" id="SSF53271">
    <property type="entry name" value="PRTase-like"/>
    <property type="match status" value="1"/>
</dbReference>
<keyword evidence="8 15" id="KW-0808">Transferase</keyword>
<dbReference type="GO" id="GO:0046100">
    <property type="term" value="P:hypoxanthine metabolic process"/>
    <property type="evidence" value="ECO:0007669"/>
    <property type="project" value="TreeGrafter"/>
</dbReference>
<evidence type="ECO:0000256" key="14">
    <source>
        <dbReference type="ARBA" id="ARBA00049402"/>
    </source>
</evidence>
<dbReference type="GO" id="GO:0000287">
    <property type="term" value="F:magnesium ion binding"/>
    <property type="evidence" value="ECO:0007669"/>
    <property type="project" value="TreeGrafter"/>
</dbReference>
<comment type="pathway">
    <text evidence="3 15">Purine metabolism; IMP biosynthesis via salvage pathway; IMP from hypoxanthine: step 1/1.</text>
</comment>
<evidence type="ECO:0000259" key="16">
    <source>
        <dbReference type="Pfam" id="PF00156"/>
    </source>
</evidence>
<dbReference type="GO" id="GO:0006178">
    <property type="term" value="P:guanine salvage"/>
    <property type="evidence" value="ECO:0007669"/>
    <property type="project" value="TreeGrafter"/>
</dbReference>
<keyword evidence="10 15" id="KW-0660">Purine salvage</keyword>
<dbReference type="AlphaFoldDB" id="A0A9X3ND12"/>
<dbReference type="PANTHER" id="PTHR43340:SF1">
    <property type="entry name" value="HYPOXANTHINE PHOSPHORIBOSYLTRANSFERASE"/>
    <property type="match status" value="1"/>
</dbReference>
<dbReference type="EC" id="2.4.2.8" evidence="15"/>
<dbReference type="CDD" id="cd06223">
    <property type="entry name" value="PRTases_typeI"/>
    <property type="match status" value="1"/>
</dbReference>
<evidence type="ECO:0000256" key="15">
    <source>
        <dbReference type="RuleBase" id="RU364099"/>
    </source>
</evidence>
<dbReference type="Proteomes" id="UP001147653">
    <property type="component" value="Unassembled WGS sequence"/>
</dbReference>
<comment type="cofactor">
    <cofactor evidence="1 15">
        <name>Mg(2+)</name>
        <dbReference type="ChEBI" id="CHEBI:18420"/>
    </cofactor>
</comment>
<comment type="caution">
    <text evidence="17">The sequence shown here is derived from an EMBL/GenBank/DDBJ whole genome shotgun (WGS) entry which is preliminary data.</text>
</comment>
<comment type="similarity">
    <text evidence="5 15">Belongs to the purine/pyrimidine phosphoribosyltransferase family.</text>
</comment>
<dbReference type="NCBIfam" id="TIGR01203">
    <property type="entry name" value="HGPRTase"/>
    <property type="match status" value="1"/>
</dbReference>
<keyword evidence="11 15" id="KW-0547">Nucleotide-binding</keyword>
<evidence type="ECO:0000256" key="7">
    <source>
        <dbReference type="ARBA" id="ARBA00022676"/>
    </source>
</evidence>
<feature type="domain" description="Phosphoribosyltransferase" evidence="16">
    <location>
        <begin position="12"/>
        <end position="159"/>
    </location>
</feature>
<comment type="catalytic activity">
    <reaction evidence="13">
        <text>GMP + diphosphate = guanine + 5-phospho-alpha-D-ribose 1-diphosphate</text>
        <dbReference type="Rhea" id="RHEA:25424"/>
        <dbReference type="ChEBI" id="CHEBI:16235"/>
        <dbReference type="ChEBI" id="CHEBI:33019"/>
        <dbReference type="ChEBI" id="CHEBI:58017"/>
        <dbReference type="ChEBI" id="CHEBI:58115"/>
        <dbReference type="EC" id="2.4.2.8"/>
    </reaction>
    <physiologicalReaction direction="right-to-left" evidence="13">
        <dbReference type="Rhea" id="RHEA:25426"/>
    </physiologicalReaction>
</comment>